<dbReference type="AlphaFoldDB" id="A0AAD4WHM9"/>
<evidence type="ECO:0000313" key="2">
    <source>
        <dbReference type="Proteomes" id="UP001054821"/>
    </source>
</evidence>
<protein>
    <submittedName>
        <fullName evidence="1">Uncharacterized protein</fullName>
    </submittedName>
</protein>
<organism evidence="1 2">
    <name type="scientific">Prunus dulcis</name>
    <name type="common">Almond</name>
    <name type="synonym">Amygdalus dulcis</name>
    <dbReference type="NCBI Taxonomy" id="3755"/>
    <lineage>
        <taxon>Eukaryota</taxon>
        <taxon>Viridiplantae</taxon>
        <taxon>Streptophyta</taxon>
        <taxon>Embryophyta</taxon>
        <taxon>Tracheophyta</taxon>
        <taxon>Spermatophyta</taxon>
        <taxon>Magnoliopsida</taxon>
        <taxon>eudicotyledons</taxon>
        <taxon>Gunneridae</taxon>
        <taxon>Pentapetalae</taxon>
        <taxon>rosids</taxon>
        <taxon>fabids</taxon>
        <taxon>Rosales</taxon>
        <taxon>Rosaceae</taxon>
        <taxon>Amygdaloideae</taxon>
        <taxon>Amygdaleae</taxon>
        <taxon>Prunus</taxon>
    </lineage>
</organism>
<dbReference type="InterPro" id="IPR052609">
    <property type="entry name" value="Ribosome_Biogenesis_Reg"/>
</dbReference>
<dbReference type="PANTHER" id="PTHR15682:SF2">
    <property type="entry name" value="UNHEALTHY RIBOSOME BIOGENESIS PROTEIN 2 HOMOLOG"/>
    <property type="match status" value="1"/>
</dbReference>
<comment type="caution">
    <text evidence="1">The sequence shown here is derived from an EMBL/GenBank/DDBJ whole genome shotgun (WGS) entry which is preliminary data.</text>
</comment>
<reference evidence="1 2" key="1">
    <citation type="journal article" date="2022" name="G3 (Bethesda)">
        <title>Whole-genome sequence and methylome profiling of the almond [Prunus dulcis (Mill.) D.A. Webb] cultivar 'Nonpareil'.</title>
        <authorList>
            <person name="D'Amico-Willman K.M."/>
            <person name="Ouma W.Z."/>
            <person name="Meulia T."/>
            <person name="Sideli G.M."/>
            <person name="Gradziel T.M."/>
            <person name="Fresnedo-Ramirez J."/>
        </authorList>
    </citation>
    <scope>NUCLEOTIDE SEQUENCE [LARGE SCALE GENOMIC DNA]</scope>
    <source>
        <strain evidence="1">Clone GOH B32 T37-40</strain>
    </source>
</reference>
<dbReference type="Proteomes" id="UP001054821">
    <property type="component" value="Chromosome 2"/>
</dbReference>
<accession>A0AAD4WHM9</accession>
<name>A0AAD4WHM9_PRUDU</name>
<dbReference type="GO" id="GO:0005730">
    <property type="term" value="C:nucleolus"/>
    <property type="evidence" value="ECO:0007669"/>
    <property type="project" value="TreeGrafter"/>
</dbReference>
<dbReference type="PANTHER" id="PTHR15682">
    <property type="entry name" value="UNHEALTHY RIBOSOME BIOGENESIS PROTEIN 2 HOMOLOG"/>
    <property type="match status" value="1"/>
</dbReference>
<keyword evidence="2" id="KW-1185">Reference proteome</keyword>
<dbReference type="EMBL" id="JAJFAZ020000002">
    <property type="protein sequence ID" value="KAI5343713.1"/>
    <property type="molecule type" value="Genomic_DNA"/>
</dbReference>
<sequence length="253" mass="28246">MLVFDSSQQSRTLCEHQNFQKSDFNVDLLGVEEILPKGAGVEIDTARAELHDESGATMTNSASSDIHDYSGSGSVHRRRFNLEGANCTASALNDVDSFELQSLDKPLLRRLLNGDYPDSAFLLRQLLIASSTILRLSLHMNCPPRSSSSVHTFTGITQVLLLESTDMNHVPCFFYFVCLDDVLKYLEEVANDFPLTNPTLSRTLYDKMVQLQLRALGKYKTLQGKRATLKHQNAPFSYGILRSISVWLAILIG</sequence>
<dbReference type="GO" id="GO:0042254">
    <property type="term" value="P:ribosome biogenesis"/>
    <property type="evidence" value="ECO:0007669"/>
    <property type="project" value="TreeGrafter"/>
</dbReference>
<evidence type="ECO:0000313" key="1">
    <source>
        <dbReference type="EMBL" id="KAI5343713.1"/>
    </source>
</evidence>
<proteinExistence type="predicted"/>
<gene>
    <name evidence="1" type="ORF">L3X38_011589</name>
</gene>